<evidence type="ECO:0000313" key="3">
    <source>
        <dbReference type="EMBL" id="GGK01621.1"/>
    </source>
</evidence>
<dbReference type="EMBL" id="BMOF01000027">
    <property type="protein sequence ID" value="GGK01621.1"/>
    <property type="molecule type" value="Genomic_DNA"/>
</dbReference>
<protein>
    <recommendedName>
        <fullName evidence="2">Sporulation stage II protein D amidase enhancer LytB N-terminal domain-containing protein</fullName>
    </recommendedName>
</protein>
<comment type="caution">
    <text evidence="3">The sequence shown here is derived from an EMBL/GenBank/DDBJ whole genome shotgun (WGS) entry which is preliminary data.</text>
</comment>
<dbReference type="Pfam" id="PF08486">
    <property type="entry name" value="SpoIID"/>
    <property type="match status" value="1"/>
</dbReference>
<dbReference type="NCBIfam" id="TIGR02669">
    <property type="entry name" value="SpoIID_LytB"/>
    <property type="match status" value="1"/>
</dbReference>
<reference evidence="3" key="2">
    <citation type="submission" date="2020-09" db="EMBL/GenBank/DDBJ databases">
        <authorList>
            <person name="Sun Q."/>
            <person name="Ohkuma M."/>
        </authorList>
    </citation>
    <scope>NUCLEOTIDE SEQUENCE</scope>
    <source>
        <strain evidence="3">JCM 14719</strain>
    </source>
</reference>
<accession>A0A8J3BDZ9</accession>
<dbReference type="InterPro" id="IPR051922">
    <property type="entry name" value="Bact_Sporulation_Assoc"/>
</dbReference>
<evidence type="ECO:0000313" key="4">
    <source>
        <dbReference type="Proteomes" id="UP000637720"/>
    </source>
</evidence>
<dbReference type="PANTHER" id="PTHR30032:SF4">
    <property type="entry name" value="AMIDASE ENHANCER"/>
    <property type="match status" value="1"/>
</dbReference>
<evidence type="ECO:0000259" key="2">
    <source>
        <dbReference type="Pfam" id="PF08486"/>
    </source>
</evidence>
<feature type="chain" id="PRO_5039183090" description="Sporulation stage II protein D amidase enhancer LytB N-terminal domain-containing protein" evidence="1">
    <location>
        <begin position="20"/>
        <end position="645"/>
    </location>
</feature>
<dbReference type="InterPro" id="IPR013693">
    <property type="entry name" value="SpoIID/LytB_N"/>
</dbReference>
<feature type="domain" description="Sporulation stage II protein D amidase enhancer LytB N-terminal" evidence="2">
    <location>
        <begin position="245"/>
        <end position="336"/>
    </location>
</feature>
<gene>
    <name evidence="3" type="ORF">GCM10007043_14580</name>
</gene>
<feature type="signal peptide" evidence="1">
    <location>
        <begin position="1"/>
        <end position="19"/>
    </location>
</feature>
<reference evidence="3" key="1">
    <citation type="journal article" date="2014" name="Int. J. Syst. Evol. Microbiol.">
        <title>Complete genome sequence of Corynebacterium casei LMG S-19264T (=DSM 44701T), isolated from a smear-ripened cheese.</title>
        <authorList>
            <consortium name="US DOE Joint Genome Institute (JGI-PGF)"/>
            <person name="Walter F."/>
            <person name="Albersmeier A."/>
            <person name="Kalinowski J."/>
            <person name="Ruckert C."/>
        </authorList>
    </citation>
    <scope>NUCLEOTIDE SEQUENCE</scope>
    <source>
        <strain evidence="3">JCM 14719</strain>
    </source>
</reference>
<dbReference type="GO" id="GO:0030435">
    <property type="term" value="P:sporulation resulting in formation of a cellular spore"/>
    <property type="evidence" value="ECO:0007669"/>
    <property type="project" value="InterPro"/>
</dbReference>
<dbReference type="InterPro" id="IPR013486">
    <property type="entry name" value="SpoIID/LytB"/>
</dbReference>
<dbReference type="RefSeq" id="WP_188817399.1">
    <property type="nucleotide sequence ID" value="NZ_BMOF01000027.1"/>
</dbReference>
<proteinExistence type="predicted"/>
<name>A0A8J3BDZ9_9BACI</name>
<organism evidence="3 4">
    <name type="scientific">Calditerricola satsumensis</name>
    <dbReference type="NCBI Taxonomy" id="373054"/>
    <lineage>
        <taxon>Bacteria</taxon>
        <taxon>Bacillati</taxon>
        <taxon>Bacillota</taxon>
        <taxon>Bacilli</taxon>
        <taxon>Bacillales</taxon>
        <taxon>Bacillaceae</taxon>
        <taxon>Calditerricola</taxon>
    </lineage>
</organism>
<evidence type="ECO:0000256" key="1">
    <source>
        <dbReference type="SAM" id="SignalP"/>
    </source>
</evidence>
<dbReference type="AlphaFoldDB" id="A0A8J3BDZ9"/>
<sequence length="645" mass="68500">MRKRIAFVMALVSLLVGTAAWPGALPPASVAEAAGGTIRVALFIDIGELYRDTRPAYTLSSPSGLTVYGAAGGSRVAYLSAGSGQAVKVAVDTPVLRWSTGPFASLDEARAMQSRIRAAVQNGALAAGAAPRVAALPENGSVRYYVWTGNDTTPEAHQKTGVVLEQLVPERSFEPVDVLLKRVFPNGSPRYVLIDWPGGAVALWTAANEVVRLVPKPSGGVPVTAVAEKRGRTYRGEMEVRVVDGKLALINELPLEQYLYGVVGVEIGGSSPPEALKAQAVIARTYALRARSANKPKYKVAHLSDSTFDQAYQGYKAENDAVRRAVDATSGMVLTYNGQLAETLYYSNAGGMTADGSEVWGNPVPYLKPVASPDTLPHDSAPVWYRVAAPGGIVGYVHSGYVKTLQERHPLGLSYGVTTTSLNVRIGPSAQLPVRTVLPGGTRVVLLETVKENNPYRWIAGPFTGEALAEMINNGTSLPVVGRVEHLEVAKRGPSGRVIELRANGLPIAVKYPDQYRSLFRETTSSGSTVPLRSTKFDVEEMGRFAVLAAGGKTAEFPDRSVSLAAVSASGGVSQPNGASDVFFALGASGRLRVVAKDAVFRFHGAGYGHGLGLSQYGAISMAKNGKSYNDILQHYYPGTTIEKR</sequence>
<dbReference type="Proteomes" id="UP000637720">
    <property type="component" value="Unassembled WGS sequence"/>
</dbReference>
<keyword evidence="1" id="KW-0732">Signal</keyword>
<keyword evidence="4" id="KW-1185">Reference proteome</keyword>
<dbReference type="PANTHER" id="PTHR30032">
    <property type="entry name" value="N-ACETYLMURAMOYL-L-ALANINE AMIDASE-RELATED"/>
    <property type="match status" value="1"/>
</dbReference>
<dbReference type="GO" id="GO:0030288">
    <property type="term" value="C:outer membrane-bounded periplasmic space"/>
    <property type="evidence" value="ECO:0007669"/>
    <property type="project" value="TreeGrafter"/>
</dbReference>